<evidence type="ECO:0000313" key="1">
    <source>
        <dbReference type="EMBL" id="TPE52584.1"/>
    </source>
</evidence>
<keyword evidence="2" id="KW-1185">Reference proteome</keyword>
<comment type="caution">
    <text evidence="1">The sequence shown here is derived from an EMBL/GenBank/DDBJ whole genome shotgun (WGS) entry which is preliminary data.</text>
</comment>
<dbReference type="AlphaFoldDB" id="A0A501WWR5"/>
<dbReference type="RefSeq" id="WP_140453067.1">
    <property type="nucleotide sequence ID" value="NZ_VFRP01000003.1"/>
</dbReference>
<name>A0A501WWR5_9RHOB</name>
<gene>
    <name evidence="1" type="ORF">FJM51_05240</name>
</gene>
<proteinExistence type="predicted"/>
<protein>
    <submittedName>
        <fullName evidence="1">DUF2793 domain-containing protein</fullName>
    </submittedName>
</protein>
<sequence>MATERFGFPYIAADQAQKHVTHNAALDVIDATLGGLVASASVTVAPTAPAEGEAYILPAGASGFGDAAPGDVAIWSGGAWTVSPPFFGRRALALDTGRRHVYAGSFGWREGDAAGLLSGATLGLAIREATLTLTGASVTAAGLIPARAIVLGVASKTTAAITGASSYNVGDSGDPSRYGGSLGIGLGSSNIGVVGPFATYAATDVTVAGNGSDFTGGQVRLAALLLLPGMAS</sequence>
<dbReference type="EMBL" id="VFRP01000003">
    <property type="protein sequence ID" value="TPE52584.1"/>
    <property type="molecule type" value="Genomic_DNA"/>
</dbReference>
<dbReference type="InterPro" id="IPR021251">
    <property type="entry name" value="DUF2793"/>
</dbReference>
<evidence type="ECO:0000313" key="2">
    <source>
        <dbReference type="Proteomes" id="UP000319255"/>
    </source>
</evidence>
<reference evidence="1 2" key="1">
    <citation type="submission" date="2019-06" db="EMBL/GenBank/DDBJ databases">
        <title>A novel bacterium of genus Amaricoccus, isolated from marine sediment.</title>
        <authorList>
            <person name="Huang H."/>
            <person name="Mo K."/>
            <person name="Hu Y."/>
        </authorList>
    </citation>
    <scope>NUCLEOTIDE SEQUENCE [LARGE SCALE GENOMIC DNA]</scope>
    <source>
        <strain evidence="1 2">HB172011</strain>
    </source>
</reference>
<accession>A0A501WWR5</accession>
<dbReference type="Pfam" id="PF10983">
    <property type="entry name" value="DUF2793"/>
    <property type="match status" value="1"/>
</dbReference>
<organism evidence="1 2">
    <name type="scientific">Amaricoccus solimangrovi</name>
    <dbReference type="NCBI Taxonomy" id="2589815"/>
    <lineage>
        <taxon>Bacteria</taxon>
        <taxon>Pseudomonadati</taxon>
        <taxon>Pseudomonadota</taxon>
        <taxon>Alphaproteobacteria</taxon>
        <taxon>Rhodobacterales</taxon>
        <taxon>Paracoccaceae</taxon>
        <taxon>Amaricoccus</taxon>
    </lineage>
</organism>
<dbReference type="OrthoDB" id="564699at2"/>
<dbReference type="Proteomes" id="UP000319255">
    <property type="component" value="Unassembled WGS sequence"/>
</dbReference>